<evidence type="ECO:0000313" key="3">
    <source>
        <dbReference type="Proteomes" id="UP000000759"/>
    </source>
</evidence>
<organism evidence="2 3">
    <name type="scientific">Phaeodactylum tricornutum (strain CCAP 1055/1)</name>
    <dbReference type="NCBI Taxonomy" id="556484"/>
    <lineage>
        <taxon>Eukaryota</taxon>
        <taxon>Sar</taxon>
        <taxon>Stramenopiles</taxon>
        <taxon>Ochrophyta</taxon>
        <taxon>Bacillariophyta</taxon>
        <taxon>Bacillariophyceae</taxon>
        <taxon>Bacillariophycidae</taxon>
        <taxon>Naviculales</taxon>
        <taxon>Phaeodactylaceae</taxon>
        <taxon>Phaeodactylum</taxon>
    </lineage>
</organism>
<keyword evidence="3" id="KW-1185">Reference proteome</keyword>
<dbReference type="GO" id="GO:0003676">
    <property type="term" value="F:nucleic acid binding"/>
    <property type="evidence" value="ECO:0007669"/>
    <property type="project" value="InterPro"/>
</dbReference>
<sequence length="491" mass="54954">MRHSNGRGVPAEESELRTSPVINRIRPRREAQAYRIAYSCEHAARIFRSTKRRIRWSFGLTNVNALRDGGKGLDCRGEEHAVELVWSVRSGKTRVFWNGRDISNLFRGGNRSGMVEFAWNTRTEESLRIVAHAEPRRGVRQYDLLVDGISVFNLPKLAEIGQPLSATSTPWELPLDTSHETESRSPRSSPIPVHTIDCIESIDSMEHQTWTDADQAKARLASVGLALHPDTEESDDLHSDLYSPIVNSMRNLITAHLPQTEETVSRAFTNALIKDSDSYTSESSLSDSSCLHDAMQIEVNALWEAFRWVRSNADQIMFSDGEELQLEYMREQIEAVFAKVCHECLTPGEASRILLHVGAILGLKFHRNILMDTILVDGLSNYCTVNDLEAALRPFGRIVSIAMVQGHGFGCCRFVDDGPLLRLQRRGLTFTIAGTKAQGMVISSLHEFNTSTRYSQGENGEFSEEEHSDQPTMQRTSACIMPSSLTAACLD</sequence>
<protein>
    <submittedName>
        <fullName evidence="2">Uncharacterized protein</fullName>
    </submittedName>
</protein>
<feature type="region of interest" description="Disordered" evidence="1">
    <location>
        <begin position="168"/>
        <end position="192"/>
    </location>
</feature>
<dbReference type="RefSeq" id="XP_002181611.1">
    <property type="nucleotide sequence ID" value="XM_002181575.1"/>
</dbReference>
<dbReference type="SUPFAM" id="SSF54928">
    <property type="entry name" value="RNA-binding domain, RBD"/>
    <property type="match status" value="1"/>
</dbReference>
<dbReference type="PaxDb" id="2850-Phatr47462"/>
<dbReference type="InterPro" id="IPR035979">
    <property type="entry name" value="RBD_domain_sf"/>
</dbReference>
<gene>
    <name evidence="2" type="ORF">PHATRDRAFT_47462</name>
</gene>
<reference evidence="3" key="2">
    <citation type="submission" date="2008-08" db="EMBL/GenBank/DDBJ databases">
        <authorList>
            <consortium name="Diatom Consortium"/>
            <person name="Grigoriev I."/>
            <person name="Grimwood J."/>
            <person name="Kuo A."/>
            <person name="Otillar R.P."/>
            <person name="Salamov A."/>
            <person name="Detter J.C."/>
            <person name="Lindquist E."/>
            <person name="Shapiro H."/>
            <person name="Lucas S."/>
            <person name="Glavina del Rio T."/>
            <person name="Pitluck S."/>
            <person name="Rokhsar D."/>
            <person name="Bowler C."/>
        </authorList>
    </citation>
    <scope>GENOME REANNOTATION</scope>
    <source>
        <strain evidence="3">CCAP 1055/1</strain>
    </source>
</reference>
<dbReference type="KEGG" id="pti:PHATRDRAFT_47462"/>
<dbReference type="EMBL" id="CM000615">
    <property type="protein sequence ID" value="EEC46825.1"/>
    <property type="molecule type" value="Genomic_DNA"/>
</dbReference>
<accession>B7G3G3</accession>
<feature type="region of interest" description="Disordered" evidence="1">
    <location>
        <begin position="453"/>
        <end position="476"/>
    </location>
</feature>
<reference evidence="2 3" key="1">
    <citation type="journal article" date="2008" name="Nature">
        <title>The Phaeodactylum genome reveals the evolutionary history of diatom genomes.</title>
        <authorList>
            <person name="Bowler C."/>
            <person name="Allen A.E."/>
            <person name="Badger J.H."/>
            <person name="Grimwood J."/>
            <person name="Jabbari K."/>
            <person name="Kuo A."/>
            <person name="Maheswari U."/>
            <person name="Martens C."/>
            <person name="Maumus F."/>
            <person name="Otillar R.P."/>
            <person name="Rayko E."/>
            <person name="Salamov A."/>
            <person name="Vandepoele K."/>
            <person name="Beszteri B."/>
            <person name="Gruber A."/>
            <person name="Heijde M."/>
            <person name="Katinka M."/>
            <person name="Mock T."/>
            <person name="Valentin K."/>
            <person name="Verret F."/>
            <person name="Berges J.A."/>
            <person name="Brownlee C."/>
            <person name="Cadoret J.P."/>
            <person name="Chiovitti A."/>
            <person name="Choi C.J."/>
            <person name="Coesel S."/>
            <person name="De Martino A."/>
            <person name="Detter J.C."/>
            <person name="Durkin C."/>
            <person name="Falciatore A."/>
            <person name="Fournet J."/>
            <person name="Haruta M."/>
            <person name="Huysman M.J."/>
            <person name="Jenkins B.D."/>
            <person name="Jiroutova K."/>
            <person name="Jorgensen R.E."/>
            <person name="Joubert Y."/>
            <person name="Kaplan A."/>
            <person name="Kroger N."/>
            <person name="Kroth P.G."/>
            <person name="La Roche J."/>
            <person name="Lindquist E."/>
            <person name="Lommer M."/>
            <person name="Martin-Jezequel V."/>
            <person name="Lopez P.J."/>
            <person name="Lucas S."/>
            <person name="Mangogna M."/>
            <person name="McGinnis K."/>
            <person name="Medlin L.K."/>
            <person name="Montsant A."/>
            <person name="Oudot-Le Secq M.P."/>
            <person name="Napoli C."/>
            <person name="Obornik M."/>
            <person name="Parker M.S."/>
            <person name="Petit J.L."/>
            <person name="Porcel B.M."/>
            <person name="Poulsen N."/>
            <person name="Robison M."/>
            <person name="Rychlewski L."/>
            <person name="Rynearson T.A."/>
            <person name="Schmutz J."/>
            <person name="Shapiro H."/>
            <person name="Siaut M."/>
            <person name="Stanley M."/>
            <person name="Sussman M.R."/>
            <person name="Taylor A.R."/>
            <person name="Vardi A."/>
            <person name="von Dassow P."/>
            <person name="Vyverman W."/>
            <person name="Willis A."/>
            <person name="Wyrwicz L.S."/>
            <person name="Rokhsar D.S."/>
            <person name="Weissenbach J."/>
            <person name="Armbrust E.V."/>
            <person name="Green B.R."/>
            <person name="Van de Peer Y."/>
            <person name="Grigoriev I.V."/>
        </authorList>
    </citation>
    <scope>NUCLEOTIDE SEQUENCE [LARGE SCALE GENOMIC DNA]</scope>
    <source>
        <strain evidence="2 3">CCAP 1055/1</strain>
    </source>
</reference>
<evidence type="ECO:0000313" key="2">
    <source>
        <dbReference type="EMBL" id="EEC46825.1"/>
    </source>
</evidence>
<dbReference type="Proteomes" id="UP000000759">
    <property type="component" value="Chromosome 13"/>
</dbReference>
<dbReference type="GeneID" id="7202579"/>
<dbReference type="AlphaFoldDB" id="B7G3G3"/>
<dbReference type="HOGENOM" id="CLU_500109_0_0_1"/>
<dbReference type="InParanoid" id="B7G3G3"/>
<evidence type="ECO:0000256" key="1">
    <source>
        <dbReference type="SAM" id="MobiDB-lite"/>
    </source>
</evidence>
<name>B7G3G3_PHATC</name>
<proteinExistence type="predicted"/>
<dbReference type="OrthoDB" id="47592at2759"/>